<dbReference type="AlphaFoldDB" id="A0A926D2P4"/>
<dbReference type="Gene3D" id="3.20.20.140">
    <property type="entry name" value="Metal-dependent hydrolases"/>
    <property type="match status" value="1"/>
</dbReference>
<feature type="binding site" evidence="3">
    <location>
        <position position="8"/>
    </location>
    <ligand>
        <name>a divalent metal cation</name>
        <dbReference type="ChEBI" id="CHEBI:60240"/>
        <label>1</label>
    </ligand>
</feature>
<feature type="binding site" evidence="3">
    <location>
        <position position="202"/>
    </location>
    <ligand>
        <name>a divalent metal cation</name>
        <dbReference type="ChEBI" id="CHEBI:60240"/>
        <label>1</label>
    </ligand>
</feature>
<feature type="binding site" evidence="3">
    <location>
        <position position="92"/>
    </location>
    <ligand>
        <name>a divalent metal cation</name>
        <dbReference type="ChEBI" id="CHEBI:60240"/>
        <label>1</label>
    </ligand>
</feature>
<keyword evidence="5" id="KW-1185">Reference proteome</keyword>
<proteinExistence type="predicted"/>
<keyword evidence="2 4" id="KW-0378">Hydrolase</keyword>
<accession>A0A926D2P4</accession>
<evidence type="ECO:0000256" key="3">
    <source>
        <dbReference type="PIRSR" id="PIRSR005902-1"/>
    </source>
</evidence>
<feature type="binding site" evidence="3">
    <location>
        <position position="128"/>
    </location>
    <ligand>
        <name>a divalent metal cation</name>
        <dbReference type="ChEBI" id="CHEBI:60240"/>
        <label>2</label>
    </ligand>
</feature>
<dbReference type="GO" id="GO:0046872">
    <property type="term" value="F:metal ion binding"/>
    <property type="evidence" value="ECO:0007669"/>
    <property type="project" value="UniProtKB-KW"/>
</dbReference>
<dbReference type="Proteomes" id="UP000623172">
    <property type="component" value="Unassembled WGS sequence"/>
</dbReference>
<dbReference type="CDD" id="cd01310">
    <property type="entry name" value="TatD_DNAse"/>
    <property type="match status" value="1"/>
</dbReference>
<keyword evidence="1 3" id="KW-0479">Metal-binding</keyword>
<comment type="caution">
    <text evidence="4">The sequence shown here is derived from an EMBL/GenBank/DDBJ whole genome shotgun (WGS) entry which is preliminary data.</text>
</comment>
<reference evidence="4" key="1">
    <citation type="submission" date="2020-08" db="EMBL/GenBank/DDBJ databases">
        <title>Genome public.</title>
        <authorList>
            <person name="Liu C."/>
            <person name="Sun Q."/>
        </authorList>
    </citation>
    <scope>NUCLEOTIDE SEQUENCE</scope>
    <source>
        <strain evidence="4">NSJ-53</strain>
    </source>
</reference>
<dbReference type="NCBIfam" id="TIGR00010">
    <property type="entry name" value="YchF/TatD family DNA exonuclease"/>
    <property type="match status" value="1"/>
</dbReference>
<dbReference type="GO" id="GO:0004536">
    <property type="term" value="F:DNA nuclease activity"/>
    <property type="evidence" value="ECO:0007669"/>
    <property type="project" value="InterPro"/>
</dbReference>
<dbReference type="InterPro" id="IPR015991">
    <property type="entry name" value="TatD/YcfH-like"/>
</dbReference>
<gene>
    <name evidence="4" type="ORF">H8696_00100</name>
</gene>
<dbReference type="PANTHER" id="PTHR46124:SF2">
    <property type="entry name" value="D-AMINOACYL-TRNA DEACYLASE"/>
    <property type="match status" value="1"/>
</dbReference>
<dbReference type="EMBL" id="JACRSR010000001">
    <property type="protein sequence ID" value="MBC8530247.1"/>
    <property type="molecule type" value="Genomic_DNA"/>
</dbReference>
<organism evidence="4 5">
    <name type="scientific">Gehongia tenuis</name>
    <dbReference type="NCBI Taxonomy" id="2763655"/>
    <lineage>
        <taxon>Bacteria</taxon>
        <taxon>Bacillati</taxon>
        <taxon>Bacillota</taxon>
        <taxon>Clostridia</taxon>
        <taxon>Christensenellales</taxon>
        <taxon>Christensenellaceae</taxon>
        <taxon>Gehongia</taxon>
    </lineage>
</organism>
<dbReference type="SUPFAM" id="SSF51556">
    <property type="entry name" value="Metallo-dependent hydrolases"/>
    <property type="match status" value="1"/>
</dbReference>
<dbReference type="InterPro" id="IPR001130">
    <property type="entry name" value="TatD-like"/>
</dbReference>
<sequence length="255" mass="28885">MLFDTHAHIFDERFDGDRDGLIESFREKGLGRVMVPGADMPSSLAMPAFVERHEMLVGSVGVTPHDAKDMADGDVERLRELAAHPKIVALGEMGLDYHYDFTPRDVQKKRFLEQMDLAQELRLPVILHNRESTGDMLAILKSYAGRVRGVMHCFSGSYETARDVLDLGYYISFAGPLTFKNARKVREVAAKLPRDRVTVETDSPYLAPEPKRGGRNEPAYVRHVCAKLAEIWGLPYEETERLTYENGLRLFNLSE</sequence>
<name>A0A926D2P4_9FIRM</name>
<evidence type="ECO:0000313" key="5">
    <source>
        <dbReference type="Proteomes" id="UP000623172"/>
    </source>
</evidence>
<dbReference type="Pfam" id="PF01026">
    <property type="entry name" value="TatD_DNase"/>
    <property type="match status" value="1"/>
</dbReference>
<feature type="binding site" evidence="3">
    <location>
        <position position="6"/>
    </location>
    <ligand>
        <name>a divalent metal cation</name>
        <dbReference type="ChEBI" id="CHEBI:60240"/>
        <label>1</label>
    </ligand>
</feature>
<dbReference type="InterPro" id="IPR032466">
    <property type="entry name" value="Metal_Hydrolase"/>
</dbReference>
<dbReference type="PANTHER" id="PTHR46124">
    <property type="entry name" value="D-AMINOACYL-TRNA DEACYLASE"/>
    <property type="match status" value="1"/>
</dbReference>
<dbReference type="RefSeq" id="WP_249314137.1">
    <property type="nucleotide sequence ID" value="NZ_JACRSR010000001.1"/>
</dbReference>
<dbReference type="FunFam" id="3.20.20.140:FF:000005">
    <property type="entry name" value="TatD family hydrolase"/>
    <property type="match status" value="1"/>
</dbReference>
<evidence type="ECO:0000256" key="1">
    <source>
        <dbReference type="ARBA" id="ARBA00022723"/>
    </source>
</evidence>
<dbReference type="GO" id="GO:0005829">
    <property type="term" value="C:cytosol"/>
    <property type="evidence" value="ECO:0007669"/>
    <property type="project" value="TreeGrafter"/>
</dbReference>
<dbReference type="GO" id="GO:0016788">
    <property type="term" value="F:hydrolase activity, acting on ester bonds"/>
    <property type="evidence" value="ECO:0007669"/>
    <property type="project" value="InterPro"/>
</dbReference>
<protein>
    <submittedName>
        <fullName evidence="4">TatD family hydrolase</fullName>
    </submittedName>
</protein>
<feature type="binding site" evidence="3">
    <location>
        <position position="152"/>
    </location>
    <ligand>
        <name>a divalent metal cation</name>
        <dbReference type="ChEBI" id="CHEBI:60240"/>
        <label>2</label>
    </ligand>
</feature>
<dbReference type="PIRSF" id="PIRSF005902">
    <property type="entry name" value="DNase_TatD"/>
    <property type="match status" value="1"/>
</dbReference>
<evidence type="ECO:0000256" key="2">
    <source>
        <dbReference type="ARBA" id="ARBA00022801"/>
    </source>
</evidence>
<evidence type="ECO:0000313" key="4">
    <source>
        <dbReference type="EMBL" id="MBC8530247.1"/>
    </source>
</evidence>